<reference evidence="2" key="2">
    <citation type="submission" date="2021-08" db="EMBL/GenBank/DDBJ databases">
        <authorList>
            <person name="Tani A."/>
            <person name="Ola A."/>
            <person name="Ogura Y."/>
            <person name="Katsura K."/>
            <person name="Hayashi T."/>
        </authorList>
    </citation>
    <scope>NUCLEOTIDE SEQUENCE</scope>
    <source>
        <strain evidence="2">KCTC 52305</strain>
    </source>
</reference>
<dbReference type="SUPFAM" id="SSF101738">
    <property type="entry name" value="SspB-like"/>
    <property type="match status" value="1"/>
</dbReference>
<dbReference type="Proteomes" id="UP001055167">
    <property type="component" value="Unassembled WGS sequence"/>
</dbReference>
<feature type="compositionally biased region" description="Low complexity" evidence="1">
    <location>
        <begin position="147"/>
        <end position="156"/>
    </location>
</feature>
<comment type="caution">
    <text evidence="2">The sequence shown here is derived from an EMBL/GenBank/DDBJ whole genome shotgun (WGS) entry which is preliminary data.</text>
</comment>
<keyword evidence="3" id="KW-1185">Reference proteome</keyword>
<dbReference type="Gene3D" id="2.30.30.220">
    <property type="entry name" value="SspB-like"/>
    <property type="match status" value="1"/>
</dbReference>
<sequence length="226" mass="23888">MADDLIRYDLLVQDALRNVVRKVLGDAARDGLAGDHHFYVSFRTDYPGVRISQRLREKYPQDMTIVLQHQFWDLGVTEHTVEVGLSFSGVPERLLVPFEAVTGFFDPSVQFGLKFELNDGAPSEEGAAPAGTPLRAIRGAGSEPSEASPKIASSKIPSSAKVPAIGAGVPKLVAAAADKAAKVPAPARDAGAEGAKAEGDGDKPDPETEPPEGASVVSLDAFRKKS</sequence>
<feature type="compositionally biased region" description="Low complexity" evidence="1">
    <location>
        <begin position="178"/>
        <end position="194"/>
    </location>
</feature>
<evidence type="ECO:0000313" key="3">
    <source>
        <dbReference type="Proteomes" id="UP001055167"/>
    </source>
</evidence>
<organism evidence="2 3">
    <name type="scientific">Methylobacterium crusticola</name>
    <dbReference type="NCBI Taxonomy" id="1697972"/>
    <lineage>
        <taxon>Bacteria</taxon>
        <taxon>Pseudomonadati</taxon>
        <taxon>Pseudomonadota</taxon>
        <taxon>Alphaproteobacteria</taxon>
        <taxon>Hyphomicrobiales</taxon>
        <taxon>Methylobacteriaceae</taxon>
        <taxon>Methylobacterium</taxon>
    </lineage>
</organism>
<gene>
    <name evidence="2" type="ORF">OPKNFCMD_0634</name>
</gene>
<dbReference type="InterPro" id="IPR007481">
    <property type="entry name" value="SspB"/>
</dbReference>
<dbReference type="InterPro" id="IPR036760">
    <property type="entry name" value="SspB-like_sf"/>
</dbReference>
<feature type="compositionally biased region" description="Basic and acidic residues" evidence="1">
    <location>
        <begin position="195"/>
        <end position="206"/>
    </location>
</feature>
<dbReference type="RefSeq" id="WP_128560231.1">
    <property type="nucleotide sequence ID" value="NZ_BPQH01000002.1"/>
</dbReference>
<dbReference type="EMBL" id="BPQH01000002">
    <property type="protein sequence ID" value="GJD47921.1"/>
    <property type="molecule type" value="Genomic_DNA"/>
</dbReference>
<feature type="region of interest" description="Disordered" evidence="1">
    <location>
        <begin position="122"/>
        <end position="156"/>
    </location>
</feature>
<evidence type="ECO:0000313" key="2">
    <source>
        <dbReference type="EMBL" id="GJD47921.1"/>
    </source>
</evidence>
<feature type="region of interest" description="Disordered" evidence="1">
    <location>
        <begin position="178"/>
        <end position="226"/>
    </location>
</feature>
<name>A0ABQ4QS81_9HYPH</name>
<accession>A0ABQ4QS81</accession>
<evidence type="ECO:0008006" key="4">
    <source>
        <dbReference type="Google" id="ProtNLM"/>
    </source>
</evidence>
<dbReference type="Pfam" id="PF04386">
    <property type="entry name" value="SspB"/>
    <property type="match status" value="1"/>
</dbReference>
<reference evidence="2" key="1">
    <citation type="journal article" date="2021" name="Front. Microbiol.">
        <title>Comprehensive Comparative Genomics and Phenotyping of Methylobacterium Species.</title>
        <authorList>
            <person name="Alessa O."/>
            <person name="Ogura Y."/>
            <person name="Fujitani Y."/>
            <person name="Takami H."/>
            <person name="Hayashi T."/>
            <person name="Sahin N."/>
            <person name="Tani A."/>
        </authorList>
    </citation>
    <scope>NUCLEOTIDE SEQUENCE</scope>
    <source>
        <strain evidence="2">KCTC 52305</strain>
    </source>
</reference>
<protein>
    <recommendedName>
        <fullName evidence="4">Stringent starvation protein B</fullName>
    </recommendedName>
</protein>
<feature type="compositionally biased region" description="Low complexity" evidence="1">
    <location>
        <begin position="122"/>
        <end position="131"/>
    </location>
</feature>
<evidence type="ECO:0000256" key="1">
    <source>
        <dbReference type="SAM" id="MobiDB-lite"/>
    </source>
</evidence>
<proteinExistence type="predicted"/>